<keyword evidence="1" id="KW-0472">Membrane</keyword>
<evidence type="ECO:0000256" key="1">
    <source>
        <dbReference type="SAM" id="Phobius"/>
    </source>
</evidence>
<organism evidence="2 3">
    <name type="scientific">Periconia macrospinosa</name>
    <dbReference type="NCBI Taxonomy" id="97972"/>
    <lineage>
        <taxon>Eukaryota</taxon>
        <taxon>Fungi</taxon>
        <taxon>Dikarya</taxon>
        <taxon>Ascomycota</taxon>
        <taxon>Pezizomycotina</taxon>
        <taxon>Dothideomycetes</taxon>
        <taxon>Pleosporomycetidae</taxon>
        <taxon>Pleosporales</taxon>
        <taxon>Massarineae</taxon>
        <taxon>Periconiaceae</taxon>
        <taxon>Periconia</taxon>
    </lineage>
</organism>
<dbReference type="EMBL" id="KZ805302">
    <property type="protein sequence ID" value="PVI07786.1"/>
    <property type="molecule type" value="Genomic_DNA"/>
</dbReference>
<accession>A0A2V1EBT0</accession>
<dbReference type="AlphaFoldDB" id="A0A2V1EBT0"/>
<dbReference type="Proteomes" id="UP000244855">
    <property type="component" value="Unassembled WGS sequence"/>
</dbReference>
<evidence type="ECO:0000313" key="2">
    <source>
        <dbReference type="EMBL" id="PVI07786.1"/>
    </source>
</evidence>
<sequence length="134" mass="14946">MGVWSRQLTASSGLLTSYQRIAIMIMLIVLYTKLYRVNLHVYTYTKHDHGRNGLACPTLVGIELDHHPSGLHSFIYPSRNGLFHPIRVPHNNTLFAHHSSLLAPSPSLSSPTRKLHAPFPTGVIGRPAKFERSG</sequence>
<protein>
    <submittedName>
        <fullName evidence="2">Uncharacterized protein</fullName>
    </submittedName>
</protein>
<reference evidence="2 3" key="1">
    <citation type="journal article" date="2018" name="Sci. Rep.">
        <title>Comparative genomics provides insights into the lifestyle and reveals functional heterogeneity of dark septate endophytic fungi.</title>
        <authorList>
            <person name="Knapp D.G."/>
            <person name="Nemeth J.B."/>
            <person name="Barry K."/>
            <person name="Hainaut M."/>
            <person name="Henrissat B."/>
            <person name="Johnson J."/>
            <person name="Kuo A."/>
            <person name="Lim J.H.P."/>
            <person name="Lipzen A."/>
            <person name="Nolan M."/>
            <person name="Ohm R.A."/>
            <person name="Tamas L."/>
            <person name="Grigoriev I.V."/>
            <person name="Spatafora J.W."/>
            <person name="Nagy L.G."/>
            <person name="Kovacs G.M."/>
        </authorList>
    </citation>
    <scope>NUCLEOTIDE SEQUENCE [LARGE SCALE GENOMIC DNA]</scope>
    <source>
        <strain evidence="2 3">DSE2036</strain>
    </source>
</reference>
<evidence type="ECO:0000313" key="3">
    <source>
        <dbReference type="Proteomes" id="UP000244855"/>
    </source>
</evidence>
<keyword evidence="1" id="KW-0812">Transmembrane</keyword>
<feature type="transmembrane region" description="Helical" evidence="1">
    <location>
        <begin position="12"/>
        <end position="31"/>
    </location>
</feature>
<keyword evidence="1" id="KW-1133">Transmembrane helix</keyword>
<gene>
    <name evidence="2" type="ORF">DM02DRAFT_232468</name>
</gene>
<proteinExistence type="predicted"/>
<keyword evidence="3" id="KW-1185">Reference proteome</keyword>
<name>A0A2V1EBT0_9PLEO</name>